<accession>A0ABU2J6X3</accession>
<dbReference type="Pfam" id="PF00294">
    <property type="entry name" value="PfkB"/>
    <property type="match status" value="1"/>
</dbReference>
<dbReference type="CDD" id="cd01166">
    <property type="entry name" value="KdgK"/>
    <property type="match status" value="1"/>
</dbReference>
<gene>
    <name evidence="5" type="ORF">RM423_04970</name>
</gene>
<comment type="similarity">
    <text evidence="1">Belongs to the carbohydrate kinase PfkB family.</text>
</comment>
<dbReference type="Gene3D" id="3.40.1190.20">
    <property type="match status" value="1"/>
</dbReference>
<name>A0ABU2J6X3_9ACTN</name>
<dbReference type="SUPFAM" id="SSF53613">
    <property type="entry name" value="Ribokinase-like"/>
    <property type="match status" value="1"/>
</dbReference>
<evidence type="ECO:0000259" key="4">
    <source>
        <dbReference type="Pfam" id="PF00294"/>
    </source>
</evidence>
<organism evidence="5 6">
    <name type="scientific">Jatrophihabitans lederbergiae</name>
    <dbReference type="NCBI Taxonomy" id="3075547"/>
    <lineage>
        <taxon>Bacteria</taxon>
        <taxon>Bacillati</taxon>
        <taxon>Actinomycetota</taxon>
        <taxon>Actinomycetes</taxon>
        <taxon>Jatrophihabitantales</taxon>
        <taxon>Jatrophihabitantaceae</taxon>
        <taxon>Jatrophihabitans</taxon>
    </lineage>
</organism>
<keyword evidence="2" id="KW-0808">Transferase</keyword>
<dbReference type="InterPro" id="IPR029056">
    <property type="entry name" value="Ribokinase-like"/>
</dbReference>
<dbReference type="InterPro" id="IPR002173">
    <property type="entry name" value="Carboh/pur_kinase_PfkB_CS"/>
</dbReference>
<reference evidence="6" key="1">
    <citation type="submission" date="2023-07" db="EMBL/GenBank/DDBJ databases">
        <title>30 novel species of actinomycetes from the DSMZ collection.</title>
        <authorList>
            <person name="Nouioui I."/>
        </authorList>
    </citation>
    <scope>NUCLEOTIDE SEQUENCE [LARGE SCALE GENOMIC DNA]</scope>
    <source>
        <strain evidence="6">DSM 44399</strain>
    </source>
</reference>
<dbReference type="PROSITE" id="PS00584">
    <property type="entry name" value="PFKB_KINASES_2"/>
    <property type="match status" value="1"/>
</dbReference>
<protein>
    <submittedName>
        <fullName evidence="5">Sugar kinase</fullName>
    </submittedName>
</protein>
<dbReference type="PROSITE" id="PS00583">
    <property type="entry name" value="PFKB_KINASES_1"/>
    <property type="match status" value="1"/>
</dbReference>
<proteinExistence type="inferred from homology"/>
<feature type="domain" description="Carbohydrate kinase PfkB" evidence="4">
    <location>
        <begin position="3"/>
        <end position="294"/>
    </location>
</feature>
<comment type="caution">
    <text evidence="5">The sequence shown here is derived from an EMBL/GenBank/DDBJ whole genome shotgun (WGS) entry which is preliminary data.</text>
</comment>
<evidence type="ECO:0000256" key="3">
    <source>
        <dbReference type="ARBA" id="ARBA00022777"/>
    </source>
</evidence>
<keyword evidence="6" id="KW-1185">Reference proteome</keyword>
<evidence type="ECO:0000256" key="2">
    <source>
        <dbReference type="ARBA" id="ARBA00022679"/>
    </source>
</evidence>
<evidence type="ECO:0000256" key="1">
    <source>
        <dbReference type="ARBA" id="ARBA00010688"/>
    </source>
</evidence>
<sequence length="300" mass="29978">MTRRIVCLGDVMVDVLAILPGPLRHASDTPAPVTLGHGGSAANTAAWLAACGAPGYFVGRVGDDAFGREAVRVLVDQGVSPLVSIDPAAPTGVCIVLVSPDGERTMIPSSGANLTIRPADLGADLLGAQDHLHLSGYALLNEGSRETALFALGTAASVGASVSVDAASAGPIRAVGGAVFLDWLPDGALLLANADEVRALSPEPDDAAALDHLVERGLTVVLKRGGEGALVASGADRLPVPATPVPAVDTTGAGDAFAAGVLAPLHHGSDLVEAVRQGNALGARAVSQVGARPGRPRAAR</sequence>
<dbReference type="EMBL" id="JAVREH010000004">
    <property type="protein sequence ID" value="MDT0260742.1"/>
    <property type="molecule type" value="Genomic_DNA"/>
</dbReference>
<keyword evidence="3 5" id="KW-0418">Kinase</keyword>
<dbReference type="RefSeq" id="WP_311421895.1">
    <property type="nucleotide sequence ID" value="NZ_JAVREH010000004.1"/>
</dbReference>
<evidence type="ECO:0000313" key="5">
    <source>
        <dbReference type="EMBL" id="MDT0260742.1"/>
    </source>
</evidence>
<dbReference type="PANTHER" id="PTHR43320">
    <property type="entry name" value="SUGAR KINASE"/>
    <property type="match status" value="1"/>
</dbReference>
<evidence type="ECO:0000313" key="6">
    <source>
        <dbReference type="Proteomes" id="UP001183176"/>
    </source>
</evidence>
<dbReference type="PANTHER" id="PTHR43320:SF3">
    <property type="entry name" value="CARBOHYDRATE KINASE PFKB DOMAIN-CONTAINING PROTEIN"/>
    <property type="match status" value="1"/>
</dbReference>
<dbReference type="GO" id="GO:0016301">
    <property type="term" value="F:kinase activity"/>
    <property type="evidence" value="ECO:0007669"/>
    <property type="project" value="UniProtKB-KW"/>
</dbReference>
<dbReference type="InterPro" id="IPR011611">
    <property type="entry name" value="PfkB_dom"/>
</dbReference>
<dbReference type="Proteomes" id="UP001183176">
    <property type="component" value="Unassembled WGS sequence"/>
</dbReference>
<dbReference type="InterPro" id="IPR052700">
    <property type="entry name" value="Carb_kinase_PfkB-like"/>
</dbReference>